<dbReference type="AlphaFoldDB" id="A0AAW1LKX8"/>
<dbReference type="PANTHER" id="PTHR37610:SF40">
    <property type="entry name" value="OS01G0909600 PROTEIN"/>
    <property type="match status" value="1"/>
</dbReference>
<dbReference type="PANTHER" id="PTHR37610">
    <property type="entry name" value="CCHC-TYPE DOMAIN-CONTAINING PROTEIN"/>
    <property type="match status" value="1"/>
</dbReference>
<organism evidence="2 3">
    <name type="scientific">Saponaria officinalis</name>
    <name type="common">Common soapwort</name>
    <name type="synonym">Lychnis saponaria</name>
    <dbReference type="NCBI Taxonomy" id="3572"/>
    <lineage>
        <taxon>Eukaryota</taxon>
        <taxon>Viridiplantae</taxon>
        <taxon>Streptophyta</taxon>
        <taxon>Embryophyta</taxon>
        <taxon>Tracheophyta</taxon>
        <taxon>Spermatophyta</taxon>
        <taxon>Magnoliopsida</taxon>
        <taxon>eudicotyledons</taxon>
        <taxon>Gunneridae</taxon>
        <taxon>Pentapetalae</taxon>
        <taxon>Caryophyllales</taxon>
        <taxon>Caryophyllaceae</taxon>
        <taxon>Caryophylleae</taxon>
        <taxon>Saponaria</taxon>
    </lineage>
</organism>
<evidence type="ECO:0000313" key="2">
    <source>
        <dbReference type="EMBL" id="KAK9734417.1"/>
    </source>
</evidence>
<name>A0AAW1LKX8_SAPOF</name>
<protein>
    <recommendedName>
        <fullName evidence="1">Retrotransposon Copia-like N-terminal domain-containing protein</fullName>
    </recommendedName>
</protein>
<proteinExistence type="predicted"/>
<keyword evidence="3" id="KW-1185">Reference proteome</keyword>
<dbReference type="Pfam" id="PF14244">
    <property type="entry name" value="Retrotran_gag_3"/>
    <property type="match status" value="1"/>
</dbReference>
<dbReference type="EMBL" id="JBDFQZ010000004">
    <property type="protein sequence ID" value="KAK9734417.1"/>
    <property type="molecule type" value="Genomic_DNA"/>
</dbReference>
<sequence length="177" mass="20829">MAESVDNSVHAEKVSHTYDTFDDPLFLSNSDQPMLQLVGYQFEGKNFLHWKRDVYLALVAKNKEGFIDGSTKTPPKTDKTYHQWVRCDLMVMKWILNSVSKDIRETLVYVGNSKDLWTELLDRYGQTNSVEIYQLKKDLVSLTQDNDTLVEYFSKHYNKTNFLWRLFHAEYIIDAKN</sequence>
<accession>A0AAW1LKX8</accession>
<comment type="caution">
    <text evidence="2">The sequence shown here is derived from an EMBL/GenBank/DDBJ whole genome shotgun (WGS) entry which is preliminary data.</text>
</comment>
<feature type="domain" description="Retrotransposon Copia-like N-terminal" evidence="1">
    <location>
        <begin position="29"/>
        <end position="75"/>
    </location>
</feature>
<dbReference type="InterPro" id="IPR029472">
    <property type="entry name" value="Copia-like_N"/>
</dbReference>
<dbReference type="Proteomes" id="UP001443914">
    <property type="component" value="Unassembled WGS sequence"/>
</dbReference>
<reference evidence="2" key="1">
    <citation type="submission" date="2024-03" db="EMBL/GenBank/DDBJ databases">
        <title>WGS assembly of Saponaria officinalis var. Norfolk2.</title>
        <authorList>
            <person name="Jenkins J."/>
            <person name="Shu S."/>
            <person name="Grimwood J."/>
            <person name="Barry K."/>
            <person name="Goodstein D."/>
            <person name="Schmutz J."/>
            <person name="Leebens-Mack J."/>
            <person name="Osbourn A."/>
        </authorList>
    </citation>
    <scope>NUCLEOTIDE SEQUENCE [LARGE SCALE GENOMIC DNA]</scope>
    <source>
        <strain evidence="2">JIC</strain>
    </source>
</reference>
<evidence type="ECO:0000259" key="1">
    <source>
        <dbReference type="Pfam" id="PF14244"/>
    </source>
</evidence>
<evidence type="ECO:0000313" key="3">
    <source>
        <dbReference type="Proteomes" id="UP001443914"/>
    </source>
</evidence>
<gene>
    <name evidence="2" type="ORF">RND81_04G138200</name>
</gene>